<dbReference type="Gene3D" id="3.40.50.720">
    <property type="entry name" value="NAD(P)-binding Rossmann-like Domain"/>
    <property type="match status" value="1"/>
</dbReference>
<comment type="function">
    <text evidence="4">Involved in the biosynthesis of the chorismate, which leads to the biosynthesis of aromatic amino acids. Catalyzes the reversible NADPH linked reduction of 3-dehydroshikimate (DHSA) to yield shikimate (SA).</text>
</comment>
<comment type="caution">
    <text evidence="7">The sequence shown here is derived from an EMBL/GenBank/DDBJ whole genome shotgun (WGS) entry which is preliminary data.</text>
</comment>
<keyword evidence="8" id="KW-1185">Reference proteome</keyword>
<dbReference type="HAMAP" id="MF_00222">
    <property type="entry name" value="Shikimate_DH_AroE"/>
    <property type="match status" value="1"/>
</dbReference>
<dbReference type="RefSeq" id="WP_169626880.1">
    <property type="nucleotide sequence ID" value="NZ_JABBNT010000006.1"/>
</dbReference>
<dbReference type="EMBL" id="JABBNT010000006">
    <property type="protein sequence ID" value="NMM46481.1"/>
    <property type="molecule type" value="Genomic_DNA"/>
</dbReference>
<gene>
    <name evidence="4" type="primary">aroE</name>
    <name evidence="7" type="ORF">HH303_18465</name>
</gene>
<dbReference type="InterPro" id="IPR013708">
    <property type="entry name" value="Shikimate_DH-bd_N"/>
</dbReference>
<evidence type="ECO:0000256" key="4">
    <source>
        <dbReference type="HAMAP-Rule" id="MF_00222"/>
    </source>
</evidence>
<feature type="binding site" evidence="4">
    <location>
        <position position="95"/>
    </location>
    <ligand>
        <name>NADP(+)</name>
        <dbReference type="ChEBI" id="CHEBI:58349"/>
    </ligand>
</feature>
<dbReference type="InterPro" id="IPR046346">
    <property type="entry name" value="Aminoacid_DH-like_N_sf"/>
</dbReference>
<dbReference type="PANTHER" id="PTHR21089:SF1">
    <property type="entry name" value="BIFUNCTIONAL 3-DEHYDROQUINATE DEHYDRATASE_SHIKIMATE DEHYDROGENASE, CHLOROPLASTIC"/>
    <property type="match status" value="1"/>
</dbReference>
<evidence type="ECO:0000256" key="1">
    <source>
        <dbReference type="ARBA" id="ARBA00004871"/>
    </source>
</evidence>
<dbReference type="EC" id="1.1.1.25" evidence="4"/>
<dbReference type="Pfam" id="PF08501">
    <property type="entry name" value="Shikimate_dh_N"/>
    <property type="match status" value="1"/>
</dbReference>
<dbReference type="GO" id="GO:0009073">
    <property type="term" value="P:aromatic amino acid family biosynthetic process"/>
    <property type="evidence" value="ECO:0007669"/>
    <property type="project" value="UniProtKB-KW"/>
</dbReference>
<dbReference type="NCBIfam" id="NF009201">
    <property type="entry name" value="PRK12549.1"/>
    <property type="match status" value="1"/>
</dbReference>
<feature type="domain" description="Shikimate dehydrogenase substrate binding N-terminal" evidence="5">
    <location>
        <begin position="19"/>
        <end position="106"/>
    </location>
</feature>
<dbReference type="InterPro" id="IPR022893">
    <property type="entry name" value="Shikimate_DH_fam"/>
</dbReference>
<dbReference type="Pfam" id="PF18317">
    <property type="entry name" value="SDH_C"/>
    <property type="match status" value="1"/>
</dbReference>
<keyword evidence="4" id="KW-0028">Amino-acid biosynthesis</keyword>
<keyword evidence="2 4" id="KW-0560">Oxidoreductase</keyword>
<evidence type="ECO:0000259" key="6">
    <source>
        <dbReference type="Pfam" id="PF18317"/>
    </source>
</evidence>
<dbReference type="GO" id="GO:0008652">
    <property type="term" value="P:amino acid biosynthetic process"/>
    <property type="evidence" value="ECO:0007669"/>
    <property type="project" value="UniProtKB-KW"/>
</dbReference>
<protein>
    <recommendedName>
        <fullName evidence="4">Shikimate dehydrogenase (NADP(+))</fullName>
        <shortName evidence="4">SDH</shortName>
        <ecNumber evidence="4">1.1.1.25</ecNumber>
    </recommendedName>
</protein>
<evidence type="ECO:0000313" key="7">
    <source>
        <dbReference type="EMBL" id="NMM46481.1"/>
    </source>
</evidence>
<keyword evidence="3 4" id="KW-0057">Aromatic amino acid biosynthesis</keyword>
<dbReference type="InterPro" id="IPR041121">
    <property type="entry name" value="SDH_C"/>
</dbReference>
<feature type="active site" description="Proton acceptor" evidence="4">
    <location>
        <position position="83"/>
    </location>
</feature>
<dbReference type="GO" id="GO:0009423">
    <property type="term" value="P:chorismate biosynthetic process"/>
    <property type="evidence" value="ECO:0007669"/>
    <property type="project" value="UniProtKB-UniRule"/>
</dbReference>
<feature type="binding site" evidence="4">
    <location>
        <position position="258"/>
    </location>
    <ligand>
        <name>NADP(+)</name>
        <dbReference type="ChEBI" id="CHEBI:58349"/>
    </ligand>
</feature>
<dbReference type="PANTHER" id="PTHR21089">
    <property type="entry name" value="SHIKIMATE DEHYDROGENASE"/>
    <property type="match status" value="1"/>
</dbReference>
<feature type="binding site" evidence="4">
    <location>
        <position position="235"/>
    </location>
    <ligand>
        <name>NADP(+)</name>
        <dbReference type="ChEBI" id="CHEBI:58349"/>
    </ligand>
</feature>
<feature type="binding site" evidence="4">
    <location>
        <begin position="143"/>
        <end position="147"/>
    </location>
    <ligand>
        <name>NADP(+)</name>
        <dbReference type="ChEBI" id="CHEBI:58349"/>
    </ligand>
</feature>
<evidence type="ECO:0000256" key="2">
    <source>
        <dbReference type="ARBA" id="ARBA00023002"/>
    </source>
</evidence>
<proteinExistence type="inferred from homology"/>
<dbReference type="GO" id="GO:0005829">
    <property type="term" value="C:cytosol"/>
    <property type="evidence" value="ECO:0007669"/>
    <property type="project" value="TreeGrafter"/>
</dbReference>
<dbReference type="SUPFAM" id="SSF53223">
    <property type="entry name" value="Aminoacid dehydrogenase-like, N-terminal domain"/>
    <property type="match status" value="1"/>
</dbReference>
<dbReference type="GO" id="GO:0019632">
    <property type="term" value="P:shikimate metabolic process"/>
    <property type="evidence" value="ECO:0007669"/>
    <property type="project" value="TreeGrafter"/>
</dbReference>
<feature type="domain" description="SDH C-terminal" evidence="6">
    <location>
        <begin position="258"/>
        <end position="285"/>
    </location>
</feature>
<comment type="pathway">
    <text evidence="1 4">Metabolic intermediate biosynthesis; chorismate biosynthesis; chorismate from D-erythrose 4-phosphate and phosphoenolpyruvate: step 4/7.</text>
</comment>
<dbReference type="InterPro" id="IPR036291">
    <property type="entry name" value="NAD(P)-bd_dom_sf"/>
</dbReference>
<dbReference type="NCBIfam" id="NF001319">
    <property type="entry name" value="PRK00258.3-3"/>
    <property type="match status" value="1"/>
</dbReference>
<dbReference type="CDD" id="cd01065">
    <property type="entry name" value="NAD_bind_Shikimate_DH"/>
    <property type="match status" value="1"/>
</dbReference>
<keyword evidence="4" id="KW-0521">NADP</keyword>
<name>A0A7Y0E3E4_9PROT</name>
<feature type="binding site" evidence="4">
    <location>
        <position position="237"/>
    </location>
    <ligand>
        <name>shikimate</name>
        <dbReference type="ChEBI" id="CHEBI:36208"/>
    </ligand>
</feature>
<accession>A0A7Y0E3E4</accession>
<dbReference type="GO" id="GO:0050661">
    <property type="term" value="F:NADP binding"/>
    <property type="evidence" value="ECO:0007669"/>
    <property type="project" value="TreeGrafter"/>
</dbReference>
<evidence type="ECO:0000259" key="5">
    <source>
        <dbReference type="Pfam" id="PF08501"/>
    </source>
</evidence>
<dbReference type="SUPFAM" id="SSF51735">
    <property type="entry name" value="NAD(P)-binding Rossmann-fold domains"/>
    <property type="match status" value="1"/>
</dbReference>
<organism evidence="7 8">
    <name type="scientific">Pacificispira spongiicola</name>
    <dbReference type="NCBI Taxonomy" id="2729598"/>
    <lineage>
        <taxon>Bacteria</taxon>
        <taxon>Pseudomonadati</taxon>
        <taxon>Pseudomonadota</taxon>
        <taxon>Alphaproteobacteria</taxon>
        <taxon>Rhodospirillales</taxon>
        <taxon>Rhodospirillaceae</taxon>
        <taxon>Pacificispira</taxon>
    </lineage>
</organism>
<sequence>MLQHANTTDVCADTVLTGLIGRGIGQSRSPAMHEAEGAANGLRYAYRLFDMDKPDMANLSLADVLDRTEAEGFAGLNITFPFKIEIIDHLQSLSDNARKVGAVNTVVFRDGKRYGHNTDLWGYAEGFRTGMADVALDRVLLLGAGGAGVAVANALFDLGVKSLWINDTNDTRRTDLVSALADRYGADRVSGTDGADLSSLNVDGLVNATPVGMAKLPGSPFPKDLLRPDMWVSDIVYFPLETQLLADARAAGCRVLPGSGMAVYQAVRAFELFTGIAPDAARMKRVFESLGI</sequence>
<comment type="similarity">
    <text evidence="4">Belongs to the shikimate dehydrogenase family.</text>
</comment>
<dbReference type="AlphaFoldDB" id="A0A7Y0E3E4"/>
<evidence type="ECO:0000256" key="3">
    <source>
        <dbReference type="ARBA" id="ARBA00023141"/>
    </source>
</evidence>
<comment type="subunit">
    <text evidence="4">Homodimer.</text>
</comment>
<dbReference type="Proteomes" id="UP000539372">
    <property type="component" value="Unassembled WGS sequence"/>
</dbReference>
<reference evidence="7 8" key="1">
    <citation type="submission" date="2020-04" db="EMBL/GenBank/DDBJ databases">
        <title>Rhodospirillaceae bacterium KN72 isolated from deep sea.</title>
        <authorList>
            <person name="Zhang D.-C."/>
        </authorList>
    </citation>
    <scope>NUCLEOTIDE SEQUENCE [LARGE SCALE GENOMIC DNA]</scope>
    <source>
        <strain evidence="7 8">KN72</strain>
    </source>
</reference>
<dbReference type="GO" id="GO:0004764">
    <property type="term" value="F:shikimate 3-dehydrogenase (NADP+) activity"/>
    <property type="evidence" value="ECO:0007669"/>
    <property type="project" value="UniProtKB-UniRule"/>
</dbReference>
<feature type="binding site" evidence="4">
    <location>
        <begin position="27"/>
        <end position="29"/>
    </location>
    <ligand>
        <name>shikimate</name>
        <dbReference type="ChEBI" id="CHEBI:36208"/>
    </ligand>
</feature>
<feature type="binding site" evidence="4">
    <location>
        <position position="104"/>
    </location>
    <ligand>
        <name>shikimate</name>
        <dbReference type="ChEBI" id="CHEBI:36208"/>
    </ligand>
</feature>
<comment type="caution">
    <text evidence="4">Lacks conserved residue(s) required for the propagation of feature annotation.</text>
</comment>
<feature type="binding site" evidence="4">
    <location>
        <position position="79"/>
    </location>
    <ligand>
        <name>shikimate</name>
        <dbReference type="ChEBI" id="CHEBI:36208"/>
    </ligand>
</feature>
<feature type="binding site" evidence="4">
    <location>
        <position position="265"/>
    </location>
    <ligand>
        <name>shikimate</name>
        <dbReference type="ChEBI" id="CHEBI:36208"/>
    </ligand>
</feature>
<dbReference type="UniPathway" id="UPA00053">
    <property type="reaction ID" value="UER00087"/>
</dbReference>
<feature type="binding site" evidence="4">
    <location>
        <position position="119"/>
    </location>
    <ligand>
        <name>shikimate</name>
        <dbReference type="ChEBI" id="CHEBI:36208"/>
    </ligand>
</feature>
<dbReference type="Gene3D" id="3.40.50.10860">
    <property type="entry name" value="Leucine Dehydrogenase, chain A, domain 1"/>
    <property type="match status" value="1"/>
</dbReference>
<evidence type="ECO:0000313" key="8">
    <source>
        <dbReference type="Proteomes" id="UP000539372"/>
    </source>
</evidence>
<comment type="catalytic activity">
    <reaction evidence="4">
        <text>shikimate + NADP(+) = 3-dehydroshikimate + NADPH + H(+)</text>
        <dbReference type="Rhea" id="RHEA:17737"/>
        <dbReference type="ChEBI" id="CHEBI:15378"/>
        <dbReference type="ChEBI" id="CHEBI:16630"/>
        <dbReference type="ChEBI" id="CHEBI:36208"/>
        <dbReference type="ChEBI" id="CHEBI:57783"/>
        <dbReference type="ChEBI" id="CHEBI:58349"/>
        <dbReference type="EC" id="1.1.1.25"/>
    </reaction>
</comment>